<gene>
    <name evidence="3" type="ORF">Y900_029740</name>
</gene>
<feature type="domain" description="GGDEF" evidence="2">
    <location>
        <begin position="421"/>
        <end position="553"/>
    </location>
</feature>
<dbReference type="NCBIfam" id="TIGR00229">
    <property type="entry name" value="sensory_box"/>
    <property type="match status" value="3"/>
</dbReference>
<feature type="domain" description="PAS" evidence="1">
    <location>
        <begin position="151"/>
        <end position="197"/>
    </location>
</feature>
<dbReference type="Pfam" id="PF08448">
    <property type="entry name" value="PAS_4"/>
    <property type="match status" value="1"/>
</dbReference>
<evidence type="ECO:0000313" key="3">
    <source>
        <dbReference type="EMBL" id="KDE96821.1"/>
    </source>
</evidence>
<dbReference type="InterPro" id="IPR013656">
    <property type="entry name" value="PAS_4"/>
</dbReference>
<dbReference type="PANTHER" id="PTHR44757:SF2">
    <property type="entry name" value="BIOFILM ARCHITECTURE MAINTENANCE PROTEIN MBAA"/>
    <property type="match status" value="1"/>
</dbReference>
<comment type="caution">
    <text evidence="3">The sequence shown here is derived from an EMBL/GenBank/DDBJ whole genome shotgun (WGS) entry which is preliminary data.</text>
</comment>
<dbReference type="Proteomes" id="UP000022835">
    <property type="component" value="Unassembled WGS sequence"/>
</dbReference>
<sequence>MNRGGRDCSAQSDGGACVWEGDCWHQPACAYERGYRQLAERSLSPVCVHDGEVLLYVNTAFVVWMKAESDVQLVGRSLAELVHSDALDGIRAHISAMRRHGDASAPSAGVVLRLDGAAIEAIAVAVRIRWLGRPAFQVIFDEVTTQRTADDLRYQAALMHHHVSDALIATTAAGVVTSWNPAAASIYGRTAAEVVGRPVSEAVGAPLDPTAIAAGGVVQTLHHAADGTGLTVRVSAAAMDTGYVVACADLTALRRAEQHLQTVVASIDAGIIILGADGRDETVNAAAESILGTRFDVLLDEYQVDRAADIPLYEPDGRRLLGDEHPIAQTLKTGVPLTGRILGFDRIDGHRVWLSGSCRLLEPSDPHHSSVVITIHDITDQHVANQHLAHQATHDALTGLPNRAHILSRITALNHPSNGRRLGAVLFFDLDNLKTINDTMGHAAGDDVLCLAAQRLRDAIDPEDMVGRWGGDEFVILLFGDLTHTDVDRQEHSLHTLLSAPVNLQGAEVRICGSIGSALVGPDERRSAIDILRVADRAMYRAKKRNRVSNRDEEQWPDEGPL</sequence>
<dbReference type="InterPro" id="IPR052155">
    <property type="entry name" value="Biofilm_reg_signaling"/>
</dbReference>
<dbReference type="Pfam" id="PF00990">
    <property type="entry name" value="GGDEF"/>
    <property type="match status" value="1"/>
</dbReference>
<feature type="domain" description="PAS" evidence="1">
    <location>
        <begin position="256"/>
        <end position="334"/>
    </location>
</feature>
<organism evidence="3 4">
    <name type="scientific">Mycolicibacterium aromaticivorans JS19b1 = JCM 16368</name>
    <dbReference type="NCBI Taxonomy" id="1440774"/>
    <lineage>
        <taxon>Bacteria</taxon>
        <taxon>Bacillati</taxon>
        <taxon>Actinomycetota</taxon>
        <taxon>Actinomycetes</taxon>
        <taxon>Mycobacteriales</taxon>
        <taxon>Mycobacteriaceae</taxon>
        <taxon>Mycolicibacterium</taxon>
    </lineage>
</organism>
<name>A0A064CAY6_9MYCO</name>
<dbReference type="InterPro" id="IPR000014">
    <property type="entry name" value="PAS"/>
</dbReference>
<dbReference type="Gene3D" id="3.30.450.20">
    <property type="entry name" value="PAS domain"/>
    <property type="match status" value="3"/>
</dbReference>
<dbReference type="STRING" id="1440774.Y900_029740"/>
<dbReference type="CDD" id="cd00130">
    <property type="entry name" value="PAS"/>
    <property type="match status" value="2"/>
</dbReference>
<evidence type="ECO:0000259" key="2">
    <source>
        <dbReference type="PROSITE" id="PS50887"/>
    </source>
</evidence>
<dbReference type="EMBL" id="JALN02000003">
    <property type="protein sequence ID" value="KDE96821.1"/>
    <property type="molecule type" value="Genomic_DNA"/>
</dbReference>
<dbReference type="InterPro" id="IPR000160">
    <property type="entry name" value="GGDEF_dom"/>
</dbReference>
<proteinExistence type="predicted"/>
<dbReference type="eggNOG" id="COG5000">
    <property type="taxonomic scope" value="Bacteria"/>
</dbReference>
<dbReference type="SUPFAM" id="SSF55073">
    <property type="entry name" value="Nucleotide cyclase"/>
    <property type="match status" value="1"/>
</dbReference>
<dbReference type="Gene3D" id="3.30.70.270">
    <property type="match status" value="1"/>
</dbReference>
<dbReference type="eggNOG" id="COG2199">
    <property type="taxonomic scope" value="Bacteria"/>
</dbReference>
<dbReference type="InterPro" id="IPR043128">
    <property type="entry name" value="Rev_trsase/Diguanyl_cyclase"/>
</dbReference>
<evidence type="ECO:0008006" key="5">
    <source>
        <dbReference type="Google" id="ProtNLM"/>
    </source>
</evidence>
<dbReference type="PROSITE" id="PS50112">
    <property type="entry name" value="PAS"/>
    <property type="match status" value="2"/>
</dbReference>
<accession>A0A064CAY6</accession>
<dbReference type="NCBIfam" id="TIGR00254">
    <property type="entry name" value="GGDEF"/>
    <property type="match status" value="1"/>
</dbReference>
<dbReference type="Pfam" id="PF13188">
    <property type="entry name" value="PAS_8"/>
    <property type="match status" value="1"/>
</dbReference>
<keyword evidence="4" id="KW-1185">Reference proteome</keyword>
<dbReference type="Pfam" id="PF13426">
    <property type="entry name" value="PAS_9"/>
    <property type="match status" value="1"/>
</dbReference>
<dbReference type="SUPFAM" id="SSF55785">
    <property type="entry name" value="PYP-like sensor domain (PAS domain)"/>
    <property type="match status" value="3"/>
</dbReference>
<dbReference type="PROSITE" id="PS50887">
    <property type="entry name" value="GGDEF"/>
    <property type="match status" value="1"/>
</dbReference>
<dbReference type="CDD" id="cd01949">
    <property type="entry name" value="GGDEF"/>
    <property type="match status" value="1"/>
</dbReference>
<dbReference type="SMART" id="SM00091">
    <property type="entry name" value="PAS"/>
    <property type="match status" value="3"/>
</dbReference>
<dbReference type="InterPro" id="IPR029787">
    <property type="entry name" value="Nucleotide_cyclase"/>
</dbReference>
<dbReference type="PANTHER" id="PTHR44757">
    <property type="entry name" value="DIGUANYLATE CYCLASE DGCP"/>
    <property type="match status" value="1"/>
</dbReference>
<evidence type="ECO:0000259" key="1">
    <source>
        <dbReference type="PROSITE" id="PS50112"/>
    </source>
</evidence>
<dbReference type="SMART" id="SM00267">
    <property type="entry name" value="GGDEF"/>
    <property type="match status" value="1"/>
</dbReference>
<dbReference type="AlphaFoldDB" id="A0A064CAY6"/>
<protein>
    <recommendedName>
        <fullName evidence="5">Diguanylate cyclase</fullName>
    </recommendedName>
</protein>
<evidence type="ECO:0000313" key="4">
    <source>
        <dbReference type="Proteomes" id="UP000022835"/>
    </source>
</evidence>
<reference evidence="3" key="1">
    <citation type="submission" date="2014-05" db="EMBL/GenBank/DDBJ databases">
        <title>Genome sequence of Mycobacterium aromaticivorans strain JS19b1T (= DSM 45407T).</title>
        <authorList>
            <person name="Kwak Y."/>
            <person name="Park G.-S."/>
            <person name="Li Q.X."/>
            <person name="Lee S.-E."/>
            <person name="Shin J.-H."/>
        </authorList>
    </citation>
    <scope>NUCLEOTIDE SEQUENCE [LARGE SCALE GENOMIC DNA]</scope>
    <source>
        <strain evidence="3">JS19b1</strain>
    </source>
</reference>
<dbReference type="InterPro" id="IPR035965">
    <property type="entry name" value="PAS-like_dom_sf"/>
</dbReference>